<name>A0A485D398_RAOPL</name>
<sequence>MTKKGLLVRKKMKSINQFEYTLTNQFLEIASEMWGSASFLKSQTESLNNELKASNTDEVLKNSYAMKLNRHRIRYETELAQVIGEKEVFDEIIIDFPEHELEFMTISDELNKQAFRLMGKISAIGRIKNQISEEVFKENISIS</sequence>
<evidence type="ECO:0000313" key="1">
    <source>
        <dbReference type="EMBL" id="VFS91576.1"/>
    </source>
</evidence>
<dbReference type="AlphaFoldDB" id="A0A485D398"/>
<evidence type="ECO:0000313" key="2">
    <source>
        <dbReference type="Proteomes" id="UP000345637"/>
    </source>
</evidence>
<accession>A0A485D398</accession>
<dbReference type="EMBL" id="CAADJE010000040">
    <property type="protein sequence ID" value="VFS91576.1"/>
    <property type="molecule type" value="Genomic_DNA"/>
</dbReference>
<organism evidence="1 2">
    <name type="scientific">Raoultella planticola</name>
    <name type="common">Klebsiella planticola</name>
    <dbReference type="NCBI Taxonomy" id="575"/>
    <lineage>
        <taxon>Bacteria</taxon>
        <taxon>Pseudomonadati</taxon>
        <taxon>Pseudomonadota</taxon>
        <taxon>Gammaproteobacteria</taxon>
        <taxon>Enterobacterales</taxon>
        <taxon>Enterobacteriaceae</taxon>
        <taxon>Klebsiella/Raoultella group</taxon>
        <taxon>Raoultella</taxon>
    </lineage>
</organism>
<dbReference type="Proteomes" id="UP000345637">
    <property type="component" value="Unassembled WGS sequence"/>
</dbReference>
<proteinExistence type="predicted"/>
<gene>
    <name evidence="1" type="ORF">NCTC12998_07176</name>
</gene>
<protein>
    <submittedName>
        <fullName evidence="1">Uncharacterized protein</fullName>
    </submittedName>
</protein>
<reference evidence="1 2" key="1">
    <citation type="submission" date="2019-03" db="EMBL/GenBank/DDBJ databases">
        <authorList>
            <consortium name="Pathogen Informatics"/>
        </authorList>
    </citation>
    <scope>NUCLEOTIDE SEQUENCE [LARGE SCALE GENOMIC DNA]</scope>
    <source>
        <strain evidence="1 2">NCTC12998</strain>
    </source>
</reference>